<dbReference type="Proteomes" id="UP000077852">
    <property type="component" value="Unassembled WGS sequence"/>
</dbReference>
<dbReference type="AlphaFoldDB" id="A0AA91DNG6"/>
<organism evidence="2 3">
    <name type="scientific">Variovorax paradoxus</name>
    <dbReference type="NCBI Taxonomy" id="34073"/>
    <lineage>
        <taxon>Bacteria</taxon>
        <taxon>Pseudomonadati</taxon>
        <taxon>Pseudomonadota</taxon>
        <taxon>Betaproteobacteria</taxon>
        <taxon>Burkholderiales</taxon>
        <taxon>Comamonadaceae</taxon>
        <taxon>Variovorax</taxon>
    </lineage>
</organism>
<keyword evidence="1" id="KW-1133">Transmembrane helix</keyword>
<dbReference type="EMBL" id="LVHG01000043">
    <property type="protein sequence ID" value="OAK63768.1"/>
    <property type="molecule type" value="Genomic_DNA"/>
</dbReference>
<name>A0AA91DNG6_VARPD</name>
<evidence type="ECO:0008006" key="4">
    <source>
        <dbReference type="Google" id="ProtNLM"/>
    </source>
</evidence>
<evidence type="ECO:0000313" key="2">
    <source>
        <dbReference type="EMBL" id="OAK63768.1"/>
    </source>
</evidence>
<keyword evidence="1" id="KW-0472">Membrane</keyword>
<sequence length="62" mass="6936">MKHRHGFWRMWGWPIVLGLLTTLGLVSALFSDGGFGDILAWIALGVPVVVCVWFGWLRSHDG</sequence>
<protein>
    <recommendedName>
        <fullName evidence="4">DUF4175 domain-containing protein</fullName>
    </recommendedName>
</protein>
<dbReference type="RefSeq" id="WP_081268066.1">
    <property type="nucleotide sequence ID" value="NZ_LVHG01000043.1"/>
</dbReference>
<reference evidence="2 3" key="1">
    <citation type="submission" date="2016-03" db="EMBL/GenBank/DDBJ databases">
        <title>Genome sequence of Variovorax paradoxus KB5.</title>
        <authorList>
            <person name="Jeong H."/>
            <person name="Hong C.E."/>
            <person name="Jo S.H."/>
            <person name="Park J.M."/>
        </authorList>
    </citation>
    <scope>NUCLEOTIDE SEQUENCE [LARGE SCALE GENOMIC DNA]</scope>
    <source>
        <strain evidence="2 3">KB5</strain>
    </source>
</reference>
<gene>
    <name evidence="2" type="ORF">A3K87_15665</name>
</gene>
<accession>A0AA91DNG6</accession>
<feature type="transmembrane region" description="Helical" evidence="1">
    <location>
        <begin position="38"/>
        <end position="57"/>
    </location>
</feature>
<comment type="caution">
    <text evidence="2">The sequence shown here is derived from an EMBL/GenBank/DDBJ whole genome shotgun (WGS) entry which is preliminary data.</text>
</comment>
<evidence type="ECO:0000313" key="3">
    <source>
        <dbReference type="Proteomes" id="UP000077852"/>
    </source>
</evidence>
<proteinExistence type="predicted"/>
<evidence type="ECO:0000256" key="1">
    <source>
        <dbReference type="SAM" id="Phobius"/>
    </source>
</evidence>
<keyword evidence="1" id="KW-0812">Transmembrane</keyword>